<dbReference type="EMBL" id="CP104557">
    <property type="protein sequence ID" value="UXH38136.1"/>
    <property type="molecule type" value="Genomic_DNA"/>
</dbReference>
<evidence type="ECO:0000313" key="1">
    <source>
        <dbReference type="EMBL" id="UXH38136.1"/>
    </source>
</evidence>
<organism evidence="1 2">
    <name type="scientific">Pseudomonas promysalinigenes</name>
    <dbReference type="NCBI Taxonomy" id="485898"/>
    <lineage>
        <taxon>Bacteria</taxon>
        <taxon>Pseudomonadati</taxon>
        <taxon>Pseudomonadota</taxon>
        <taxon>Gammaproteobacteria</taxon>
        <taxon>Pseudomonadales</taxon>
        <taxon>Pseudomonadaceae</taxon>
        <taxon>Pseudomonas</taxon>
    </lineage>
</organism>
<dbReference type="PANTHER" id="PTHR31367:SF5">
    <property type="entry name" value="CYTOSOLIC 5'-NUCLEOTIDASE 1A"/>
    <property type="match status" value="1"/>
</dbReference>
<dbReference type="RefSeq" id="WP_261743565.1">
    <property type="nucleotide sequence ID" value="NZ_CP104557.1"/>
</dbReference>
<name>A0ABY6AF61_9PSED</name>
<protein>
    <submittedName>
        <fullName evidence="1">5'-nucleotidase</fullName>
    </submittedName>
</protein>
<dbReference type="Pfam" id="PF06189">
    <property type="entry name" value="5-nucleotidase"/>
    <property type="match status" value="1"/>
</dbReference>
<proteinExistence type="predicted"/>
<dbReference type="InterPro" id="IPR010394">
    <property type="entry name" value="5-nucleotidase"/>
</dbReference>
<accession>A0ABY6AF61</accession>
<evidence type="ECO:0000313" key="2">
    <source>
        <dbReference type="Proteomes" id="UP001064504"/>
    </source>
</evidence>
<gene>
    <name evidence="1" type="ORF">N5C08_14130</name>
</gene>
<reference evidence="1" key="1">
    <citation type="submission" date="2022-09" db="EMBL/GenBank/DDBJ databases">
        <title>Complete genome sequence of Pseudomonas promysalinigenes strain RL-WG26, a newly isolated PGPR with the potential for plant salinity stress alleviation.</title>
        <authorList>
            <person name="Ren L."/>
            <person name="Wang G."/>
            <person name="Hu H."/>
        </authorList>
    </citation>
    <scope>NUCLEOTIDE SEQUENCE</scope>
    <source>
        <strain evidence="1">RL-WG26</strain>
    </source>
</reference>
<dbReference type="PANTHER" id="PTHR31367">
    <property type="entry name" value="CYTOSOLIC 5'-NUCLEOTIDASE 1 FAMILY MEMBER"/>
    <property type="match status" value="1"/>
</dbReference>
<keyword evidence="2" id="KW-1185">Reference proteome</keyword>
<sequence>MPYPIEQKLVVGVASSALFDLTVSDDIYQAEGVEAYRLHQEQNLDVPFPKGVAFPFIRRFLSINQAFPEQLPVEVVLLSRNSPETGLRVFRSINHYNLDITRAAFMSGRSPYEYIPAFNASLFLSAHEGDVQRAIDADYPAGLVLPTRIYDDEIDSELRVAFDFDGVIADDEAESVYKQHLDLGEFQAHERDRKAIPHQPGPLADLYRKLSLIRQLEDRKLAEDPQYKRILRIAIVTARNAPAHERVVTTLKNWGVSPDESFFLGGMEKARVLQILKPHMFFDDQRSHLFSAAGDLPMVHVPFGIANKVPAAPTLIPNRRHNDSLVEQRPEDRFAPGTQLQPQGD</sequence>
<dbReference type="Proteomes" id="UP001064504">
    <property type="component" value="Chromosome"/>
</dbReference>